<evidence type="ECO:0000256" key="19">
    <source>
        <dbReference type="ARBA" id="ARBA00033014"/>
    </source>
</evidence>
<feature type="transmembrane region" description="Helical" evidence="32">
    <location>
        <begin position="67"/>
        <end position="89"/>
    </location>
</feature>
<keyword evidence="9 32" id="KW-1133">Transmembrane helix</keyword>
<evidence type="ECO:0000256" key="16">
    <source>
        <dbReference type="ARBA" id="ARBA00030792"/>
    </source>
</evidence>
<evidence type="ECO:0000256" key="21">
    <source>
        <dbReference type="ARBA" id="ARBA00034215"/>
    </source>
</evidence>
<dbReference type="eggNOG" id="KOG2718">
    <property type="taxonomic scope" value="Eukaryota"/>
</dbReference>
<dbReference type="GeneTree" id="ENSGT00950000182808"/>
<evidence type="ECO:0000256" key="14">
    <source>
        <dbReference type="ARBA" id="ARBA00023180"/>
    </source>
</evidence>
<dbReference type="InterPro" id="IPR002657">
    <property type="entry name" value="BilAc:Na_symport/Acr3"/>
</dbReference>
<dbReference type="InParanoid" id="W5MVQ1"/>
<evidence type="ECO:0000256" key="31">
    <source>
        <dbReference type="SAM" id="MobiDB-lite"/>
    </source>
</evidence>
<feature type="transmembrane region" description="Helical" evidence="32">
    <location>
        <begin position="195"/>
        <end position="214"/>
    </location>
</feature>
<keyword evidence="10" id="KW-0915">Sodium</keyword>
<feature type="compositionally biased region" description="Polar residues" evidence="31">
    <location>
        <begin position="338"/>
        <end position="348"/>
    </location>
</feature>
<comment type="catalytic activity">
    <reaction evidence="28">
        <text>taurocholate(out) + 2 Na(+)(out) = taurocholate(in) + 2 Na(+)(in)</text>
        <dbReference type="Rhea" id="RHEA:71875"/>
        <dbReference type="ChEBI" id="CHEBI:29101"/>
        <dbReference type="ChEBI" id="CHEBI:36257"/>
    </reaction>
</comment>
<evidence type="ECO:0000256" key="8">
    <source>
        <dbReference type="ARBA" id="ARBA00022847"/>
    </source>
</evidence>
<dbReference type="PANTHER" id="PTHR10361:SF19">
    <property type="entry name" value="ILEAL SODIUM_BILE ACID COTRANSPORTER"/>
    <property type="match status" value="1"/>
</dbReference>
<comment type="catalytic activity">
    <reaction evidence="29">
        <text>taurochenodeoxycholate(out) + 2 Na(+)(out) = taurochenodeoxycholate(in) + 2 Na(+)(in)</text>
        <dbReference type="Rhea" id="RHEA:71923"/>
        <dbReference type="ChEBI" id="CHEBI:9407"/>
        <dbReference type="ChEBI" id="CHEBI:29101"/>
    </reaction>
</comment>
<dbReference type="Proteomes" id="UP000018468">
    <property type="component" value="Linkage group LG6"/>
</dbReference>
<evidence type="ECO:0000256" key="24">
    <source>
        <dbReference type="ARBA" id="ARBA00047311"/>
    </source>
</evidence>
<evidence type="ECO:0000256" key="32">
    <source>
        <dbReference type="SAM" id="Phobius"/>
    </source>
</evidence>
<keyword evidence="6" id="KW-0597">Phosphoprotein</keyword>
<evidence type="ECO:0000256" key="12">
    <source>
        <dbReference type="ARBA" id="ARBA00023065"/>
    </source>
</evidence>
<evidence type="ECO:0000256" key="1">
    <source>
        <dbReference type="ARBA" id="ARBA00004141"/>
    </source>
</evidence>
<keyword evidence="14" id="KW-0325">Glycoprotein</keyword>
<name>W5MVQ1_LEPOC</name>
<keyword evidence="34" id="KW-1185">Reference proteome</keyword>
<accession>W5MVQ1</accession>
<evidence type="ECO:0000256" key="11">
    <source>
        <dbReference type="ARBA" id="ARBA00023055"/>
    </source>
</evidence>
<keyword evidence="15" id="KW-0739">Sodium transport</keyword>
<feature type="transmembrane region" description="Helical" evidence="32">
    <location>
        <begin position="126"/>
        <end position="148"/>
    </location>
</feature>
<feature type="compositionally biased region" description="Basic and acidic residues" evidence="31">
    <location>
        <begin position="349"/>
        <end position="358"/>
    </location>
</feature>
<evidence type="ECO:0000313" key="34">
    <source>
        <dbReference type="Proteomes" id="UP000018468"/>
    </source>
</evidence>
<dbReference type="PANTHER" id="PTHR10361">
    <property type="entry name" value="SODIUM-BILE ACID COTRANSPORTER"/>
    <property type="match status" value="1"/>
</dbReference>
<evidence type="ECO:0000256" key="9">
    <source>
        <dbReference type="ARBA" id="ARBA00022989"/>
    </source>
</evidence>
<evidence type="ECO:0000256" key="28">
    <source>
        <dbReference type="ARBA" id="ARBA00048327"/>
    </source>
</evidence>
<dbReference type="OMA" id="IMTSIGC"/>
<evidence type="ECO:0000256" key="6">
    <source>
        <dbReference type="ARBA" id="ARBA00022553"/>
    </source>
</evidence>
<dbReference type="Bgee" id="ENSLOCG00000010178">
    <property type="expression patterns" value="Expressed in larva and 1 other cell type or tissue"/>
</dbReference>
<comment type="subcellular location">
    <subcellularLocation>
        <location evidence="1">Membrane</location>
        <topology evidence="1">Multi-pass membrane protein</topology>
    </subcellularLocation>
</comment>
<reference evidence="33" key="2">
    <citation type="submission" date="2025-08" db="UniProtKB">
        <authorList>
            <consortium name="Ensembl"/>
        </authorList>
    </citation>
    <scope>IDENTIFICATION</scope>
</reference>
<keyword evidence="8" id="KW-0769">Symport</keyword>
<dbReference type="HOGENOM" id="CLU_034788_7_5_1"/>
<evidence type="ECO:0000256" key="7">
    <source>
        <dbReference type="ARBA" id="ARBA00022692"/>
    </source>
</evidence>
<dbReference type="AlphaFoldDB" id="W5MVQ1"/>
<comment type="catalytic activity">
    <reaction evidence="21">
        <text>glycocholate(out) + 2 Na(+)(out) = glycocholate(in) + 2 Na(+)(in)</text>
        <dbReference type="Rhea" id="RHEA:71935"/>
        <dbReference type="ChEBI" id="CHEBI:29101"/>
        <dbReference type="ChEBI" id="CHEBI:29746"/>
    </reaction>
</comment>
<dbReference type="InterPro" id="IPR004710">
    <property type="entry name" value="Bilac:Na_transpt"/>
</dbReference>
<dbReference type="STRING" id="7918.ENSLOCP00000012460"/>
<feature type="transmembrane region" description="Helical" evidence="32">
    <location>
        <begin position="256"/>
        <end position="275"/>
    </location>
</feature>
<feature type="transmembrane region" description="Helical" evidence="32">
    <location>
        <begin position="164"/>
        <end position="183"/>
    </location>
</feature>
<reference evidence="33" key="3">
    <citation type="submission" date="2025-09" db="UniProtKB">
        <authorList>
            <consortium name="Ensembl"/>
        </authorList>
    </citation>
    <scope>IDENTIFICATION</scope>
</reference>
<comment type="catalytic activity">
    <reaction evidence="25">
        <text>tauroursodeoxycholate(out) + 2 Na(+)(out) = tauroursodeoxycholate(in) + 2 Na(+)(in)</text>
        <dbReference type="Rhea" id="RHEA:71927"/>
        <dbReference type="ChEBI" id="CHEBI:29101"/>
        <dbReference type="ChEBI" id="CHEBI:132028"/>
    </reaction>
</comment>
<keyword evidence="12" id="KW-0406">Ion transport</keyword>
<dbReference type="InterPro" id="IPR038770">
    <property type="entry name" value="Na+/solute_symporter_sf"/>
</dbReference>
<dbReference type="GO" id="GO:0016324">
    <property type="term" value="C:apical plasma membrane"/>
    <property type="evidence" value="ECO:0000318"/>
    <property type="project" value="GO_Central"/>
</dbReference>
<feature type="transmembrane region" description="Helical" evidence="32">
    <location>
        <begin position="28"/>
        <end position="46"/>
    </location>
</feature>
<evidence type="ECO:0000256" key="20">
    <source>
        <dbReference type="ARBA" id="ARBA00033223"/>
    </source>
</evidence>
<evidence type="ECO:0000256" key="17">
    <source>
        <dbReference type="ARBA" id="ARBA00031381"/>
    </source>
</evidence>
<dbReference type="GO" id="GO:0008508">
    <property type="term" value="F:bile acid:sodium symporter activity"/>
    <property type="evidence" value="ECO:0000318"/>
    <property type="project" value="GO_Central"/>
</dbReference>
<dbReference type="FunFam" id="1.20.1530.20:FF:000010">
    <property type="entry name" value="Solute carrier family 10 member 6"/>
    <property type="match status" value="1"/>
</dbReference>
<evidence type="ECO:0000256" key="3">
    <source>
        <dbReference type="ARBA" id="ARBA00011407"/>
    </source>
</evidence>
<comment type="catalytic activity">
    <reaction evidence="22">
        <text>cholate(out) + 2 Na(+)(out) = cholate(in) + 2 Na(+)(in)</text>
        <dbReference type="Rhea" id="RHEA:71911"/>
        <dbReference type="ChEBI" id="CHEBI:29101"/>
        <dbReference type="ChEBI" id="CHEBI:29747"/>
    </reaction>
</comment>
<proteinExistence type="inferred from homology"/>
<evidence type="ECO:0000256" key="13">
    <source>
        <dbReference type="ARBA" id="ARBA00023136"/>
    </source>
</evidence>
<keyword evidence="13 32" id="KW-0472">Membrane</keyword>
<feature type="transmembrane region" description="Helical" evidence="32">
    <location>
        <begin position="287"/>
        <end position="307"/>
    </location>
</feature>
<feature type="transmembrane region" description="Helical" evidence="32">
    <location>
        <begin position="95"/>
        <end position="114"/>
    </location>
</feature>
<evidence type="ECO:0000256" key="22">
    <source>
        <dbReference type="ARBA" id="ARBA00034231"/>
    </source>
</evidence>
<sequence length="358" mass="39461">AQNPNMEQNWNGTSNNGTLLDSNEIDDLVGVIYSVVLVVTLVIVMFSMGCSSDTQKLWFHMKKPWALCTGFLCQAGLMPLSCFLFALAFKMKASHAIAVIMMGSCPGGITSNLATYWMDGDIDLSMCMTTVSTLLSFGTLPLCFFIYTSKWTAAGSISIPFEKIGLTMVSVFVPTSFGLLLNVKWPATARCIAKVGVSLGSFLLIACMVVSIILYKDMWDMDASLLFTGIITPCVGYGFGFLLARMACQSWKRCRTISLETGVQNATMCSTILQVSFPKMMVGEMVFYPMVYSCSFTFFAIVLIAAYRIYRGYRKKTDADLMRTEVVFTALTRESTDGMNTDDFPSSSTEKKMGENDV</sequence>
<dbReference type="EMBL" id="AHAT01021377">
    <property type="status" value="NOT_ANNOTATED_CDS"/>
    <property type="molecule type" value="Genomic_DNA"/>
</dbReference>
<keyword evidence="11" id="KW-0445">Lipid transport</keyword>
<evidence type="ECO:0000256" key="29">
    <source>
        <dbReference type="ARBA" id="ARBA00048338"/>
    </source>
</evidence>
<evidence type="ECO:0000256" key="10">
    <source>
        <dbReference type="ARBA" id="ARBA00023053"/>
    </source>
</evidence>
<dbReference type="Pfam" id="PF01758">
    <property type="entry name" value="SBF"/>
    <property type="match status" value="1"/>
</dbReference>
<comment type="catalytic activity">
    <reaction evidence="24">
        <text>tauroallocholate(out) + 2 Na(+)(out) = tauroallocholate(in) + 2 Na(+)(in)</text>
        <dbReference type="Rhea" id="RHEA:51840"/>
        <dbReference type="ChEBI" id="CHEBI:29101"/>
        <dbReference type="ChEBI" id="CHEBI:191406"/>
    </reaction>
</comment>
<evidence type="ECO:0000256" key="27">
    <source>
        <dbReference type="ARBA" id="ARBA00048013"/>
    </source>
</evidence>
<feature type="region of interest" description="Disordered" evidence="31">
    <location>
        <begin position="338"/>
        <end position="358"/>
    </location>
</feature>
<comment type="catalytic activity">
    <reaction evidence="27">
        <text>tauro-beta-muricholate(out) + 2 Na(+)(out) = tauro-beta-muricholate(in) + 2 Na(+)(in)</text>
        <dbReference type="Rhea" id="RHEA:72179"/>
        <dbReference type="ChEBI" id="CHEBI:29101"/>
        <dbReference type="ChEBI" id="CHEBI:133064"/>
    </reaction>
</comment>
<evidence type="ECO:0000256" key="4">
    <source>
        <dbReference type="ARBA" id="ARBA00013351"/>
    </source>
</evidence>
<evidence type="ECO:0000256" key="15">
    <source>
        <dbReference type="ARBA" id="ARBA00023201"/>
    </source>
</evidence>
<feature type="transmembrane region" description="Helical" evidence="32">
    <location>
        <begin position="226"/>
        <end position="244"/>
    </location>
</feature>
<evidence type="ECO:0000313" key="33">
    <source>
        <dbReference type="Ensembl" id="ENSLOCP00000012460.1"/>
    </source>
</evidence>
<evidence type="ECO:0000256" key="2">
    <source>
        <dbReference type="ARBA" id="ARBA00006528"/>
    </source>
</evidence>
<evidence type="ECO:0000256" key="25">
    <source>
        <dbReference type="ARBA" id="ARBA00047596"/>
    </source>
</evidence>
<reference evidence="34" key="1">
    <citation type="submission" date="2011-12" db="EMBL/GenBank/DDBJ databases">
        <title>The Draft Genome of Lepisosteus oculatus.</title>
        <authorList>
            <consortium name="The Broad Institute Genome Assembly &amp; Analysis Group"/>
            <consortium name="Computational R&amp;D Group"/>
            <consortium name="and Sequencing Platform"/>
            <person name="Di Palma F."/>
            <person name="Alfoldi J."/>
            <person name="Johnson J."/>
            <person name="Berlin A."/>
            <person name="Gnerre S."/>
            <person name="Jaffe D."/>
            <person name="MacCallum I."/>
            <person name="Young S."/>
            <person name="Walker B.J."/>
            <person name="Lander E.S."/>
            <person name="Lindblad-Toh K."/>
        </authorList>
    </citation>
    <scope>NUCLEOTIDE SEQUENCE [LARGE SCALE GENOMIC DNA]</scope>
</reference>
<dbReference type="Ensembl" id="ENSLOCT00000012481.1">
    <property type="protein sequence ID" value="ENSLOCP00000012460.1"/>
    <property type="gene ID" value="ENSLOCG00000010178.1"/>
</dbReference>
<dbReference type="GO" id="GO:0015721">
    <property type="term" value="P:bile acid and bile salt transport"/>
    <property type="evidence" value="ECO:0000318"/>
    <property type="project" value="GO_Central"/>
</dbReference>
<evidence type="ECO:0000256" key="23">
    <source>
        <dbReference type="ARBA" id="ARBA00046038"/>
    </source>
</evidence>
<organism evidence="33 34">
    <name type="scientific">Lepisosteus oculatus</name>
    <name type="common">Spotted gar</name>
    <dbReference type="NCBI Taxonomy" id="7918"/>
    <lineage>
        <taxon>Eukaryota</taxon>
        <taxon>Metazoa</taxon>
        <taxon>Chordata</taxon>
        <taxon>Craniata</taxon>
        <taxon>Vertebrata</taxon>
        <taxon>Euteleostomi</taxon>
        <taxon>Actinopterygii</taxon>
        <taxon>Neopterygii</taxon>
        <taxon>Holostei</taxon>
        <taxon>Semionotiformes</taxon>
        <taxon>Lepisosteidae</taxon>
        <taxon>Lepisosteus</taxon>
    </lineage>
</organism>
<comment type="subunit">
    <text evidence="3">Monomer and homodimer.</text>
</comment>
<evidence type="ECO:0000256" key="26">
    <source>
        <dbReference type="ARBA" id="ARBA00047743"/>
    </source>
</evidence>
<evidence type="ECO:0000256" key="5">
    <source>
        <dbReference type="ARBA" id="ARBA00022448"/>
    </source>
</evidence>
<keyword evidence="7 32" id="KW-0812">Transmembrane</keyword>
<comment type="function">
    <text evidence="23">Plays a critical role in the sodium-dependent reabsorption of bile acids from the lumen of the small intestine. Transports various bile acids, unconjugated or conjugated, such as cholate and taurocholate. Also responsible for bile acid transport in the renal proximal tubules, a salvage mechanism that helps conserve bile acids. Works collaboratively with the Na(+)-taurocholate cotransporting polypeptide (NTCP), the organic solute transporter (OST), and the bile salt export pump (BSEP), to ensure efficacious biological recycling of bile acids during enterohepatic circulation.</text>
</comment>
<keyword evidence="5" id="KW-0813">Transport</keyword>
<evidence type="ECO:0000256" key="18">
    <source>
        <dbReference type="ARBA" id="ARBA00032438"/>
    </source>
</evidence>
<evidence type="ECO:0000256" key="30">
    <source>
        <dbReference type="ARBA" id="ARBA00049276"/>
    </source>
</evidence>
<comment type="catalytic activity">
    <reaction evidence="26">
        <text>taurodeoxycholate(out) + 2 Na(+)(out) = taurodeoxycholate(in) + 2 Na(+)(in)</text>
        <dbReference type="Rhea" id="RHEA:72087"/>
        <dbReference type="ChEBI" id="CHEBI:29101"/>
        <dbReference type="ChEBI" id="CHEBI:36261"/>
    </reaction>
</comment>
<protein>
    <recommendedName>
        <fullName evidence="4">Ileal sodium/bile acid cotransporter</fullName>
    </recommendedName>
    <alternativeName>
        <fullName evidence="18">Apical sodium-dependent bile acid transporter</fullName>
    </alternativeName>
    <alternativeName>
        <fullName evidence="20">Ileal Na(+)/bile acid cotransporter</fullName>
    </alternativeName>
    <alternativeName>
        <fullName evidence="16">Ileal sodium-dependent bile acid transporter</fullName>
    </alternativeName>
    <alternativeName>
        <fullName evidence="19">Na(+)-dependent ileal bile acid transporter</fullName>
    </alternativeName>
    <alternativeName>
        <fullName evidence="17">Solute carrier family 10 member 2</fullName>
    </alternativeName>
</protein>
<dbReference type="Gene3D" id="1.20.1530.20">
    <property type="match status" value="1"/>
</dbReference>
<comment type="catalytic activity">
    <reaction evidence="30">
        <text>tauronorcholate(out) + 2 Na(+)(out) = tauronorcholate(in) + 2 Na(+)(in)</text>
        <dbReference type="Rhea" id="RHEA:71915"/>
        <dbReference type="ChEBI" id="CHEBI:29101"/>
        <dbReference type="ChEBI" id="CHEBI:191405"/>
    </reaction>
</comment>
<comment type="similarity">
    <text evidence="2">Belongs to the bile acid:sodium symporter (BASS) (TC 2.A.28) family.</text>
</comment>